<feature type="domain" description="ABC transmembrane type-2" evidence="6">
    <location>
        <begin position="22"/>
        <end position="252"/>
    </location>
</feature>
<keyword evidence="5" id="KW-1003">Cell membrane</keyword>
<dbReference type="PANTHER" id="PTHR43229">
    <property type="entry name" value="NODULATION PROTEIN J"/>
    <property type="match status" value="1"/>
</dbReference>
<evidence type="ECO:0000256" key="5">
    <source>
        <dbReference type="RuleBase" id="RU361157"/>
    </source>
</evidence>
<keyword evidence="3 5" id="KW-1133">Transmembrane helix</keyword>
<comment type="caution">
    <text evidence="7">The sequence shown here is derived from an EMBL/GenBank/DDBJ whole genome shotgun (WGS) entry which is preliminary data.</text>
</comment>
<keyword evidence="4 5" id="KW-0472">Membrane</keyword>
<feature type="transmembrane region" description="Helical" evidence="5">
    <location>
        <begin position="231"/>
        <end position="249"/>
    </location>
</feature>
<reference evidence="7 8" key="1">
    <citation type="journal article" date="2016" name="Nat. Commun.">
        <title>Thousands of microbial genomes shed light on interconnected biogeochemical processes in an aquifer system.</title>
        <authorList>
            <person name="Anantharaman K."/>
            <person name="Brown C.T."/>
            <person name="Hug L.A."/>
            <person name="Sharon I."/>
            <person name="Castelle C.J."/>
            <person name="Probst A.J."/>
            <person name="Thomas B.C."/>
            <person name="Singh A."/>
            <person name="Wilkins M.J."/>
            <person name="Karaoz U."/>
            <person name="Brodie E.L."/>
            <person name="Williams K.H."/>
            <person name="Hubbard S.S."/>
            <person name="Banfield J.F."/>
        </authorList>
    </citation>
    <scope>NUCLEOTIDE SEQUENCE [LARGE SCALE GENOMIC DNA]</scope>
</reference>
<dbReference type="Pfam" id="PF01061">
    <property type="entry name" value="ABC2_membrane"/>
    <property type="match status" value="1"/>
</dbReference>
<dbReference type="AlphaFoldDB" id="A0A1F7YXX8"/>
<dbReference type="InterPro" id="IPR000412">
    <property type="entry name" value="ABC_2_transport"/>
</dbReference>
<feature type="transmembrane region" description="Helical" evidence="5">
    <location>
        <begin position="169"/>
        <end position="188"/>
    </location>
</feature>
<dbReference type="InterPro" id="IPR047817">
    <property type="entry name" value="ABC2_TM_bact-type"/>
</dbReference>
<dbReference type="PRINTS" id="PR00164">
    <property type="entry name" value="ABC2TRNSPORT"/>
</dbReference>
<organism evidence="7 8">
    <name type="scientific">Candidatus Woesebacteria bacterium RIFCSPHIGHO2_02_FULL_39_13</name>
    <dbReference type="NCBI Taxonomy" id="1802505"/>
    <lineage>
        <taxon>Bacteria</taxon>
        <taxon>Candidatus Woeseibacteriota</taxon>
    </lineage>
</organism>
<accession>A0A1F7YXX8</accession>
<evidence type="ECO:0000313" key="8">
    <source>
        <dbReference type="Proteomes" id="UP000177169"/>
    </source>
</evidence>
<evidence type="ECO:0000259" key="6">
    <source>
        <dbReference type="PROSITE" id="PS51012"/>
    </source>
</evidence>
<dbReference type="InterPro" id="IPR013525">
    <property type="entry name" value="ABC2_TM"/>
</dbReference>
<dbReference type="PANTHER" id="PTHR43229:SF2">
    <property type="entry name" value="NODULATION PROTEIN J"/>
    <property type="match status" value="1"/>
</dbReference>
<comment type="subcellular location">
    <subcellularLocation>
        <location evidence="5">Cell membrane</location>
        <topology evidence="5">Multi-pass membrane protein</topology>
    </subcellularLocation>
    <subcellularLocation>
        <location evidence="1">Membrane</location>
        <topology evidence="1">Multi-pass membrane protein</topology>
    </subcellularLocation>
</comment>
<keyword evidence="5" id="KW-0813">Transport</keyword>
<dbReference type="STRING" id="1802505.A3D01_01965"/>
<feature type="transmembrane region" description="Helical" evidence="5">
    <location>
        <begin position="102"/>
        <end position="129"/>
    </location>
</feature>
<evidence type="ECO:0000256" key="2">
    <source>
        <dbReference type="ARBA" id="ARBA00022692"/>
    </source>
</evidence>
<sequence length="261" mass="29917">MNWNAVNGIIFRHLYNFKHSWDRLADSFYWPAMDIFLWGFTSVYIAKQAGSIPQIIVVLLSGLILWQVVWRAQYEISVNLLEEMWNQNIVNLFASPLRVREWVVGAFILGLIKMFFSISFATILAYIFYKANIFSLGFYLIPFIISLMITGWSIGLIVSGLIVNFGMRIQTIAWGGIFLLAPFSAVYYPISTLPSWAQKVAAFIPTSYIFEGMRTIIFTGKMSEDLLIKSFLLNGLFLCFGIVTFILMFKKSKEKGLARLE</sequence>
<feature type="transmembrane region" description="Helical" evidence="5">
    <location>
        <begin position="136"/>
        <end position="163"/>
    </location>
</feature>
<name>A0A1F7YXX8_9BACT</name>
<feature type="transmembrane region" description="Helical" evidence="5">
    <location>
        <begin position="28"/>
        <end position="45"/>
    </location>
</feature>
<evidence type="ECO:0000313" key="7">
    <source>
        <dbReference type="EMBL" id="OGM32131.1"/>
    </source>
</evidence>
<protein>
    <recommendedName>
        <fullName evidence="5">Transport permease protein</fullName>
    </recommendedName>
</protein>
<evidence type="ECO:0000256" key="1">
    <source>
        <dbReference type="ARBA" id="ARBA00004141"/>
    </source>
</evidence>
<dbReference type="GO" id="GO:0140359">
    <property type="term" value="F:ABC-type transporter activity"/>
    <property type="evidence" value="ECO:0007669"/>
    <property type="project" value="InterPro"/>
</dbReference>
<gene>
    <name evidence="7" type="ORF">A3D01_01965</name>
</gene>
<feature type="transmembrane region" description="Helical" evidence="5">
    <location>
        <begin position="52"/>
        <end position="70"/>
    </location>
</feature>
<dbReference type="PROSITE" id="PS51012">
    <property type="entry name" value="ABC_TM2"/>
    <property type="match status" value="1"/>
</dbReference>
<dbReference type="Proteomes" id="UP000177169">
    <property type="component" value="Unassembled WGS sequence"/>
</dbReference>
<dbReference type="GO" id="GO:0043190">
    <property type="term" value="C:ATP-binding cassette (ABC) transporter complex"/>
    <property type="evidence" value="ECO:0007669"/>
    <property type="project" value="InterPro"/>
</dbReference>
<comment type="similarity">
    <text evidence="5">Belongs to the ABC-2 integral membrane protein family.</text>
</comment>
<keyword evidence="2 5" id="KW-0812">Transmembrane</keyword>
<evidence type="ECO:0000256" key="4">
    <source>
        <dbReference type="ARBA" id="ARBA00023136"/>
    </source>
</evidence>
<evidence type="ECO:0000256" key="3">
    <source>
        <dbReference type="ARBA" id="ARBA00022989"/>
    </source>
</evidence>
<dbReference type="EMBL" id="MGGR01000035">
    <property type="protein sequence ID" value="OGM32131.1"/>
    <property type="molecule type" value="Genomic_DNA"/>
</dbReference>
<dbReference type="InterPro" id="IPR051784">
    <property type="entry name" value="Nod_factor_ABC_transporter"/>
</dbReference>
<proteinExistence type="inferred from homology"/>